<dbReference type="InterPro" id="IPR007206">
    <property type="entry name" value="Protein_HGH1_C"/>
</dbReference>
<gene>
    <name evidence="6" type="ORF">INT44_007744</name>
</gene>
<reference evidence="6" key="1">
    <citation type="submission" date="2020-12" db="EMBL/GenBank/DDBJ databases">
        <title>Metabolic potential, ecology and presence of endohyphal bacteria is reflected in genomic diversity of Mucoromycotina.</title>
        <authorList>
            <person name="Muszewska A."/>
            <person name="Okrasinska A."/>
            <person name="Steczkiewicz K."/>
            <person name="Drgas O."/>
            <person name="Orlowska M."/>
            <person name="Perlinska-Lenart U."/>
            <person name="Aleksandrzak-Piekarczyk T."/>
            <person name="Szatraj K."/>
            <person name="Zielenkiewicz U."/>
            <person name="Pilsyk S."/>
            <person name="Malc E."/>
            <person name="Mieczkowski P."/>
            <person name="Kruszewska J.S."/>
            <person name="Biernat P."/>
            <person name="Pawlowska J."/>
        </authorList>
    </citation>
    <scope>NUCLEOTIDE SEQUENCE</scope>
    <source>
        <strain evidence="6">WA0000051536</strain>
    </source>
</reference>
<evidence type="ECO:0000313" key="7">
    <source>
        <dbReference type="Proteomes" id="UP000612746"/>
    </source>
</evidence>
<evidence type="ECO:0000256" key="3">
    <source>
        <dbReference type="SAM" id="MobiDB-lite"/>
    </source>
</evidence>
<dbReference type="AlphaFoldDB" id="A0A8H7PJV0"/>
<proteinExistence type="inferred from homology"/>
<dbReference type="Gene3D" id="1.25.10.10">
    <property type="entry name" value="Leucine-rich Repeat Variant"/>
    <property type="match status" value="1"/>
</dbReference>
<protein>
    <recommendedName>
        <fullName evidence="2">Protein HGH1 homolog</fullName>
    </recommendedName>
</protein>
<dbReference type="OrthoDB" id="338814at2759"/>
<dbReference type="PANTHER" id="PTHR13387:SF9">
    <property type="entry name" value="PROTEIN HGH1 HOMOLOG"/>
    <property type="match status" value="1"/>
</dbReference>
<dbReference type="Pfam" id="PF04063">
    <property type="entry name" value="DUF383"/>
    <property type="match status" value="1"/>
</dbReference>
<feature type="domain" description="Protein HGH1 N-terminal" evidence="4">
    <location>
        <begin position="100"/>
        <end position="284"/>
    </location>
</feature>
<dbReference type="InterPro" id="IPR007205">
    <property type="entry name" value="Protein_HGH1_N"/>
</dbReference>
<evidence type="ECO:0000313" key="6">
    <source>
        <dbReference type="EMBL" id="KAG2175256.1"/>
    </source>
</evidence>
<sequence length="372" mass="42211">MIILIPDPLLQLIDFLHEPKLEVRAIALHHLTGFTHQSSEYQALILSKRKTVIPDLKALCREDPITAHDALKSLINLSGDPRTLPDLDDDKFIKHICLLITIPKSILADVACMLLSNMTKHEPICVKLIDAKVTPLEGLSDSTRLMDQLVEAFHKGVGKNYNPQAEFHFLASVFANASSIRHGRVYFVEKASHDNLAPVTKVQIFSEDKSVIRRGGAISTMKNCCFETRKHDEILDAEGTNMLPFILLPLCGNEEYDMDEFEKFPEEIQLLGDDKTREADPFLRLMLCESILLLTTTRNGRDYLREKQVYRVIQRLHASENDDKVSDKCQDIVDMLMRDEGDEKIVEVNEHPDQAPVVEDDEDDDLAIEEIA</sequence>
<feature type="compositionally biased region" description="Acidic residues" evidence="3">
    <location>
        <begin position="358"/>
        <end position="372"/>
    </location>
</feature>
<dbReference type="PANTHER" id="PTHR13387">
    <property type="entry name" value="PROTEIN HGH1 HOMOLOG"/>
    <property type="match status" value="1"/>
</dbReference>
<dbReference type="InterPro" id="IPR011989">
    <property type="entry name" value="ARM-like"/>
</dbReference>
<feature type="region of interest" description="Disordered" evidence="3">
    <location>
        <begin position="348"/>
        <end position="372"/>
    </location>
</feature>
<comment type="caution">
    <text evidence="6">The sequence shown here is derived from an EMBL/GenBank/DDBJ whole genome shotgun (WGS) entry which is preliminary data.</text>
</comment>
<dbReference type="Proteomes" id="UP000612746">
    <property type="component" value="Unassembled WGS sequence"/>
</dbReference>
<keyword evidence="7" id="KW-1185">Reference proteome</keyword>
<accession>A0A8H7PJV0</accession>
<feature type="domain" description="Protein HGH1 C-terminal" evidence="5">
    <location>
        <begin position="290"/>
        <end position="343"/>
    </location>
</feature>
<organism evidence="6 7">
    <name type="scientific">Umbelopsis vinacea</name>
    <dbReference type="NCBI Taxonomy" id="44442"/>
    <lineage>
        <taxon>Eukaryota</taxon>
        <taxon>Fungi</taxon>
        <taxon>Fungi incertae sedis</taxon>
        <taxon>Mucoromycota</taxon>
        <taxon>Mucoromycotina</taxon>
        <taxon>Umbelopsidomycetes</taxon>
        <taxon>Umbelopsidales</taxon>
        <taxon>Umbelopsidaceae</taxon>
        <taxon>Umbelopsis</taxon>
    </lineage>
</organism>
<evidence type="ECO:0000259" key="4">
    <source>
        <dbReference type="Pfam" id="PF04063"/>
    </source>
</evidence>
<dbReference type="InterPro" id="IPR016024">
    <property type="entry name" value="ARM-type_fold"/>
</dbReference>
<dbReference type="InterPro" id="IPR039717">
    <property type="entry name" value="Hgh1"/>
</dbReference>
<evidence type="ECO:0000259" key="5">
    <source>
        <dbReference type="Pfam" id="PF04064"/>
    </source>
</evidence>
<name>A0A8H7PJV0_9FUNG</name>
<dbReference type="Pfam" id="PF04064">
    <property type="entry name" value="DUF384"/>
    <property type="match status" value="1"/>
</dbReference>
<dbReference type="SUPFAM" id="SSF48371">
    <property type="entry name" value="ARM repeat"/>
    <property type="match status" value="1"/>
</dbReference>
<dbReference type="EMBL" id="JAEPRA010000015">
    <property type="protein sequence ID" value="KAG2175256.1"/>
    <property type="molecule type" value="Genomic_DNA"/>
</dbReference>
<comment type="similarity">
    <text evidence="1">Belongs to the HGH1 family.</text>
</comment>
<evidence type="ECO:0000256" key="1">
    <source>
        <dbReference type="ARBA" id="ARBA00006712"/>
    </source>
</evidence>
<evidence type="ECO:0000256" key="2">
    <source>
        <dbReference type="ARBA" id="ARBA00014076"/>
    </source>
</evidence>